<evidence type="ECO:0000313" key="11">
    <source>
        <dbReference type="Proteomes" id="UP000515123"/>
    </source>
</evidence>
<dbReference type="Proteomes" id="UP000515123">
    <property type="component" value="Linkage group 17"/>
</dbReference>
<keyword evidence="6" id="KW-0378">Hydrolase</keyword>
<accession>A0A6P5GP28</accession>
<keyword evidence="11" id="KW-1185">Reference proteome</keyword>
<dbReference type="InterPro" id="IPR056454">
    <property type="entry name" value="Beta-prop_IP5PC_F"/>
</dbReference>
<comment type="cofactor">
    <cofactor evidence="1">
        <name>Mg(2+)</name>
        <dbReference type="ChEBI" id="CHEBI:18420"/>
    </cofactor>
</comment>
<keyword evidence="3" id="KW-1017">Isopeptide bond</keyword>
<dbReference type="GO" id="GO:0046872">
    <property type="term" value="F:metal ion binding"/>
    <property type="evidence" value="ECO:0007669"/>
    <property type="project" value="UniProtKB-KW"/>
</dbReference>
<evidence type="ECO:0000256" key="1">
    <source>
        <dbReference type="ARBA" id="ARBA00001946"/>
    </source>
</evidence>
<evidence type="ECO:0000256" key="4">
    <source>
        <dbReference type="ARBA" id="ARBA00022723"/>
    </source>
</evidence>
<keyword evidence="5" id="KW-0677">Repeat</keyword>
<keyword evidence="8" id="KW-0832">Ubl conjugation</keyword>
<feature type="region of interest" description="Disordered" evidence="9">
    <location>
        <begin position="172"/>
        <end position="193"/>
    </location>
</feature>
<evidence type="ECO:0000256" key="2">
    <source>
        <dbReference type="ARBA" id="ARBA00010768"/>
    </source>
</evidence>
<dbReference type="RefSeq" id="XP_020107160.1">
    <property type="nucleotide sequence ID" value="XM_020251571.1"/>
</dbReference>
<dbReference type="FunFam" id="3.60.10.10:FF:000011">
    <property type="entry name" value="Type II inositol polyphosphate 5-phosphatase 15"/>
    <property type="match status" value="1"/>
</dbReference>
<sequence length="846" mass="93049">MSRNPDFFSDWDDLPAEFFTAATITPTAPLRPPPSAPADTSWPAPSGPAGPLPEFSGRADGIFSPPPRPSRPPSLDLRPRPLRETQAGSFLRAIAAAADDDQIWAAQESGVRFWNLCEAFGDGGARGRARRGDEESAPFWESCRTAPALCLAVDRGRRVVWSGHRDGRILGWRTESRGPLPPPPPPNSSVDQSGDFKECLAWNAHRAPVLSMVVTPYGDLWSGSEVGIVKVWSKDALEHSLSVAIEESHKVSQLVERSYVDLKSLVTYGGVCPLPTVDVKHLLSDNSRSKVWSGGYLSFALWDSRTKELLKVINIDVQVETRFDILSVQGAYEEDDTKINLFSSFKKDKSQSSVSFFQRSRNALIGAADAVRRVAVKAGFGDDNRRIEALAMSMDGTIWTGSANGSLALWDGNGNRLQEFQHHASSILCICTFGLRVWVGYMDGTVHLMDIEGNLIGGWVAHNNPIIKMAVAGLYIFTLANHGGICGWNLSSPGPIDNILQSELIQKETLYSKFEHLKILVGTWNVGQERASYNSLAALLDFSESEVGLVVVGLQEVEMGAGYLAIAAAKEKVGLEGSPNGQWWLDSIGNVLNGASFERVGSRQLAGLLIAVWARRNLKQYIGDIDSAAVPCGFGRAIGNKGAVGLRMRIYDRNICFVNCHFAAHMEAVDRRNEDFEHVFRTMTFNSLSSGLLAAAGCTSVQLNRAANATNNRKPELSEADMVVFLGDFNYRLHDVSYEEAMELISRRRFDRLREKDQLRAEMKAGRVFQGLREAQIDFPPTYKFERNQAGLSGYDSSDKKRIPAWCDRILYRDNQSVSGAQCSLECPVISLVCAISTLKTDFTGL</sequence>
<evidence type="ECO:0000256" key="8">
    <source>
        <dbReference type="ARBA" id="ARBA00022843"/>
    </source>
</evidence>
<dbReference type="InterPro" id="IPR036691">
    <property type="entry name" value="Endo/exonu/phosph_ase_sf"/>
</dbReference>
<dbReference type="GO" id="GO:0046856">
    <property type="term" value="P:phosphatidylinositol dephosphorylation"/>
    <property type="evidence" value="ECO:0007669"/>
    <property type="project" value="InterPro"/>
</dbReference>
<dbReference type="GO" id="GO:0009846">
    <property type="term" value="P:pollen germination"/>
    <property type="evidence" value="ECO:0007669"/>
    <property type="project" value="UniProtKB-ARBA"/>
</dbReference>
<dbReference type="OrthoDB" id="1925875at2759"/>
<reference evidence="11" key="1">
    <citation type="journal article" date="2015" name="Nat. Genet.">
        <title>The pineapple genome and the evolution of CAM photosynthesis.</title>
        <authorList>
            <person name="Ming R."/>
            <person name="VanBuren R."/>
            <person name="Wai C.M."/>
            <person name="Tang H."/>
            <person name="Schatz M.C."/>
            <person name="Bowers J.E."/>
            <person name="Lyons E."/>
            <person name="Wang M.L."/>
            <person name="Chen J."/>
            <person name="Biggers E."/>
            <person name="Zhang J."/>
            <person name="Huang L."/>
            <person name="Zhang L."/>
            <person name="Miao W."/>
            <person name="Zhang J."/>
            <person name="Ye Z."/>
            <person name="Miao C."/>
            <person name="Lin Z."/>
            <person name="Wang H."/>
            <person name="Zhou H."/>
            <person name="Yim W.C."/>
            <person name="Priest H.D."/>
            <person name="Zheng C."/>
            <person name="Woodhouse M."/>
            <person name="Edger P.P."/>
            <person name="Guyot R."/>
            <person name="Guo H.B."/>
            <person name="Guo H."/>
            <person name="Zheng G."/>
            <person name="Singh R."/>
            <person name="Sharma A."/>
            <person name="Min X."/>
            <person name="Zheng Y."/>
            <person name="Lee H."/>
            <person name="Gurtowski J."/>
            <person name="Sedlazeck F.J."/>
            <person name="Harkess A."/>
            <person name="McKain M.R."/>
            <person name="Liao Z."/>
            <person name="Fang J."/>
            <person name="Liu J."/>
            <person name="Zhang X."/>
            <person name="Zhang Q."/>
            <person name="Hu W."/>
            <person name="Qin Y."/>
            <person name="Wang K."/>
            <person name="Chen L.Y."/>
            <person name="Shirley N."/>
            <person name="Lin Y.R."/>
            <person name="Liu L.Y."/>
            <person name="Hernandez A.G."/>
            <person name="Wright C.L."/>
            <person name="Bulone V."/>
            <person name="Tuskan G.A."/>
            <person name="Heath K."/>
            <person name="Zee F."/>
            <person name="Moore P.H."/>
            <person name="Sunkar R."/>
            <person name="Leebens-Mack J.H."/>
            <person name="Mockler T."/>
            <person name="Bennetzen J.L."/>
            <person name="Freeling M."/>
            <person name="Sankoff D."/>
            <person name="Paterson A.H."/>
            <person name="Zhu X."/>
            <person name="Yang X."/>
            <person name="Smith J.A."/>
            <person name="Cushman J.C."/>
            <person name="Paull R.E."/>
            <person name="Yu Q."/>
        </authorList>
    </citation>
    <scope>NUCLEOTIDE SEQUENCE [LARGE SCALE GENOMIC DNA]</scope>
    <source>
        <strain evidence="11">cv. F153</strain>
    </source>
</reference>
<dbReference type="GeneID" id="109723258"/>
<dbReference type="SMART" id="SM00128">
    <property type="entry name" value="IPPc"/>
    <property type="match status" value="1"/>
</dbReference>
<evidence type="ECO:0000313" key="12">
    <source>
        <dbReference type="RefSeq" id="XP_020107160.1"/>
    </source>
</evidence>
<dbReference type="PANTHER" id="PTHR11200:SF276">
    <property type="entry name" value="BREVIS PLANT1"/>
    <property type="match status" value="1"/>
</dbReference>
<dbReference type="Gene3D" id="3.60.10.10">
    <property type="entry name" value="Endonuclease/exonuclease/phosphatase"/>
    <property type="match status" value="1"/>
</dbReference>
<feature type="region of interest" description="Disordered" evidence="9">
    <location>
        <begin position="22"/>
        <end position="80"/>
    </location>
</feature>
<dbReference type="Pfam" id="PF23754">
    <property type="entry name" value="Beta-prop_IP5PC_F"/>
    <property type="match status" value="1"/>
</dbReference>
<evidence type="ECO:0000256" key="7">
    <source>
        <dbReference type="ARBA" id="ARBA00022842"/>
    </source>
</evidence>
<keyword evidence="4" id="KW-0479">Metal-binding</keyword>
<reference evidence="12" key="2">
    <citation type="submission" date="2025-08" db="UniProtKB">
        <authorList>
            <consortium name="RefSeq"/>
        </authorList>
    </citation>
    <scope>IDENTIFICATION</scope>
</reference>
<dbReference type="PANTHER" id="PTHR11200">
    <property type="entry name" value="INOSITOL 5-PHOSPHATASE"/>
    <property type="match status" value="1"/>
</dbReference>
<evidence type="ECO:0000256" key="5">
    <source>
        <dbReference type="ARBA" id="ARBA00022737"/>
    </source>
</evidence>
<dbReference type="InterPro" id="IPR000300">
    <property type="entry name" value="IPPc"/>
</dbReference>
<dbReference type="InterPro" id="IPR046985">
    <property type="entry name" value="IP5"/>
</dbReference>
<feature type="domain" description="Inositol polyphosphate-related phosphatase" evidence="10">
    <location>
        <begin position="515"/>
        <end position="831"/>
    </location>
</feature>
<dbReference type="InterPro" id="IPR001680">
    <property type="entry name" value="WD40_rpt"/>
</dbReference>
<dbReference type="SUPFAM" id="SSF101908">
    <property type="entry name" value="Putative isomerase YbhE"/>
    <property type="match status" value="1"/>
</dbReference>
<evidence type="ECO:0000259" key="10">
    <source>
        <dbReference type="SMART" id="SM00128"/>
    </source>
</evidence>
<proteinExistence type="inferred from homology"/>
<evidence type="ECO:0000256" key="3">
    <source>
        <dbReference type="ARBA" id="ARBA00022499"/>
    </source>
</evidence>
<dbReference type="InterPro" id="IPR015943">
    <property type="entry name" value="WD40/YVTN_repeat-like_dom_sf"/>
</dbReference>
<protein>
    <submittedName>
        <fullName evidence="12">Type II inositol polyphosphate 5-phosphatase 14-like</fullName>
    </submittedName>
</protein>
<organism evidence="11 12">
    <name type="scientific">Ananas comosus</name>
    <name type="common">Pineapple</name>
    <name type="synonym">Ananas ananas</name>
    <dbReference type="NCBI Taxonomy" id="4615"/>
    <lineage>
        <taxon>Eukaryota</taxon>
        <taxon>Viridiplantae</taxon>
        <taxon>Streptophyta</taxon>
        <taxon>Embryophyta</taxon>
        <taxon>Tracheophyta</taxon>
        <taxon>Spermatophyta</taxon>
        <taxon>Magnoliopsida</taxon>
        <taxon>Liliopsida</taxon>
        <taxon>Poales</taxon>
        <taxon>Bromeliaceae</taxon>
        <taxon>Bromelioideae</taxon>
        <taxon>Ananas</taxon>
    </lineage>
</organism>
<gene>
    <name evidence="12" type="primary">LOC109723258</name>
</gene>
<dbReference type="SUPFAM" id="SSF56219">
    <property type="entry name" value="DNase I-like"/>
    <property type="match status" value="1"/>
</dbReference>
<keyword evidence="7" id="KW-0460">Magnesium</keyword>
<dbReference type="Gene3D" id="2.130.10.10">
    <property type="entry name" value="YVTN repeat-like/Quinoprotein amine dehydrogenase"/>
    <property type="match status" value="2"/>
</dbReference>
<dbReference type="GO" id="GO:0004439">
    <property type="term" value="F:phosphatidylinositol-4,5-bisphosphate 5-phosphatase activity"/>
    <property type="evidence" value="ECO:0007669"/>
    <property type="project" value="TreeGrafter"/>
</dbReference>
<name>A0A6P5GP28_ANACO</name>
<dbReference type="SMART" id="SM00320">
    <property type="entry name" value="WD40"/>
    <property type="match status" value="4"/>
</dbReference>
<dbReference type="FunFam" id="2.130.10.10:FF:001216">
    <property type="entry name" value="Type II inositol polyphosphate 5-phosphatase 15"/>
    <property type="match status" value="1"/>
</dbReference>
<evidence type="ECO:0000256" key="9">
    <source>
        <dbReference type="SAM" id="MobiDB-lite"/>
    </source>
</evidence>
<dbReference type="AlphaFoldDB" id="A0A6P5GP28"/>
<comment type="similarity">
    <text evidence="2">Belongs to the inositol polyphosphate 5-phosphatase family.</text>
</comment>
<evidence type="ECO:0000256" key="6">
    <source>
        <dbReference type="ARBA" id="ARBA00022801"/>
    </source>
</evidence>
<dbReference type="Pfam" id="PF22669">
    <property type="entry name" value="Exo_endo_phos2"/>
    <property type="match status" value="1"/>
</dbReference>